<dbReference type="InterPro" id="IPR014710">
    <property type="entry name" value="RmlC-like_jellyroll"/>
</dbReference>
<proteinExistence type="predicted"/>
<dbReference type="InterPro" id="IPR011051">
    <property type="entry name" value="RmlC_Cupin_sf"/>
</dbReference>
<evidence type="ECO:0000313" key="2">
    <source>
        <dbReference type="EMBL" id="ABM28838.1"/>
    </source>
</evidence>
<accession>A0A0H3A915</accession>
<dbReference type="Gene3D" id="2.60.120.10">
    <property type="entry name" value="Jelly Rolls"/>
    <property type="match status" value="1"/>
</dbReference>
<organism evidence="2 3">
    <name type="scientific">Nitratidesulfovibrio vulgaris (strain DP4)</name>
    <name type="common">Desulfovibrio vulgaris</name>
    <dbReference type="NCBI Taxonomy" id="391774"/>
    <lineage>
        <taxon>Bacteria</taxon>
        <taxon>Pseudomonadati</taxon>
        <taxon>Thermodesulfobacteriota</taxon>
        <taxon>Desulfovibrionia</taxon>
        <taxon>Desulfovibrionales</taxon>
        <taxon>Desulfovibrionaceae</taxon>
        <taxon>Nitratidesulfovibrio</taxon>
    </lineage>
</organism>
<dbReference type="KEGG" id="dvl:Dvul_1821"/>
<dbReference type="EMBL" id="CP000527">
    <property type="protein sequence ID" value="ABM28838.1"/>
    <property type="molecule type" value="Genomic_DNA"/>
</dbReference>
<gene>
    <name evidence="2" type="ordered locus">Dvul_1821</name>
</gene>
<name>A0A0H3A915_NITV4</name>
<feature type="domain" description="Cupin type-2" evidence="1">
    <location>
        <begin position="64"/>
        <end position="129"/>
    </location>
</feature>
<dbReference type="Proteomes" id="UP000009173">
    <property type="component" value="Chromosome"/>
</dbReference>
<sequence>MNGFFHPRQRQVAHRAGATLTQDRNKEQVMKLISREDYTTFKDGGFRMDVISDTENAKILNCNIRAGAELPVHSHDIEGELCITILAGEGLFLGANGAELPARAGDMLISEIREPHGLRAVSDLRAIVVITPPI</sequence>
<dbReference type="InterPro" id="IPR013096">
    <property type="entry name" value="Cupin_2"/>
</dbReference>
<dbReference type="SUPFAM" id="SSF51182">
    <property type="entry name" value="RmlC-like cupins"/>
    <property type="match status" value="1"/>
</dbReference>
<reference evidence="3" key="1">
    <citation type="journal article" date="2009" name="Environ. Microbiol.">
        <title>Contribution of mobile genetic elements to Desulfovibrio vulgaris genome plasticity.</title>
        <authorList>
            <person name="Walker C.B."/>
            <person name="Stolyar S."/>
            <person name="Chivian D."/>
            <person name="Pinel N."/>
            <person name="Gabster J.A."/>
            <person name="Dehal P.S."/>
            <person name="He Z."/>
            <person name="Yang Z.K."/>
            <person name="Yen H.C."/>
            <person name="Zhou J."/>
            <person name="Wall J.D."/>
            <person name="Hazen T.C."/>
            <person name="Arkin A.P."/>
            <person name="Stahl D.A."/>
        </authorList>
    </citation>
    <scope>NUCLEOTIDE SEQUENCE [LARGE SCALE GENOMIC DNA]</scope>
    <source>
        <strain evidence="3">DP4</strain>
    </source>
</reference>
<evidence type="ECO:0000313" key="3">
    <source>
        <dbReference type="Proteomes" id="UP000009173"/>
    </source>
</evidence>
<dbReference type="AlphaFoldDB" id="A0A0H3A915"/>
<dbReference type="HOGENOM" id="CLU_156449_0_0_7"/>
<protein>
    <submittedName>
        <fullName evidence="2">Cupin 2, conserved barrel domain protein</fullName>
    </submittedName>
</protein>
<dbReference type="Pfam" id="PF07883">
    <property type="entry name" value="Cupin_2"/>
    <property type="match status" value="1"/>
</dbReference>
<evidence type="ECO:0000259" key="1">
    <source>
        <dbReference type="Pfam" id="PF07883"/>
    </source>
</evidence>